<dbReference type="PANTHER" id="PTHR35010">
    <property type="entry name" value="BLL4672 PROTEIN-RELATED"/>
    <property type="match status" value="1"/>
</dbReference>
<dbReference type="CDD" id="cd00093">
    <property type="entry name" value="HTH_XRE"/>
    <property type="match status" value="1"/>
</dbReference>
<reference evidence="3" key="1">
    <citation type="submission" date="2024-05" db="EMBL/GenBank/DDBJ databases">
        <title>30 novel species of actinomycetes from the DSMZ collection.</title>
        <authorList>
            <person name="Nouioui I."/>
        </authorList>
    </citation>
    <scope>NUCLEOTIDE SEQUENCE</scope>
    <source>
        <strain evidence="3">DSM 41529</strain>
    </source>
</reference>
<evidence type="ECO:0000313" key="3">
    <source>
        <dbReference type="EMBL" id="MDT0547088.1"/>
    </source>
</evidence>
<dbReference type="InterPro" id="IPR001387">
    <property type="entry name" value="Cro/C1-type_HTH"/>
</dbReference>
<name>A0ABU2XMD5_9ACTN</name>
<evidence type="ECO:0000256" key="1">
    <source>
        <dbReference type="SAM" id="MobiDB-lite"/>
    </source>
</evidence>
<dbReference type="SUPFAM" id="SSF47413">
    <property type="entry name" value="lambda repressor-like DNA-binding domains"/>
    <property type="match status" value="1"/>
</dbReference>
<keyword evidence="4" id="KW-1185">Reference proteome</keyword>
<dbReference type="RefSeq" id="WP_311727592.1">
    <property type="nucleotide sequence ID" value="NZ_JAVRFD010000017.1"/>
</dbReference>
<feature type="region of interest" description="Disordered" evidence="1">
    <location>
        <begin position="262"/>
        <end position="289"/>
    </location>
</feature>
<evidence type="ECO:0000313" key="4">
    <source>
        <dbReference type="Proteomes" id="UP001180754"/>
    </source>
</evidence>
<organism evidence="3 4">
    <name type="scientific">Streptomyces lonegramiae</name>
    <dbReference type="NCBI Taxonomy" id="3075524"/>
    <lineage>
        <taxon>Bacteria</taxon>
        <taxon>Bacillati</taxon>
        <taxon>Actinomycetota</taxon>
        <taxon>Actinomycetes</taxon>
        <taxon>Kitasatosporales</taxon>
        <taxon>Streptomycetaceae</taxon>
        <taxon>Streptomyces</taxon>
    </lineage>
</organism>
<dbReference type="Pfam" id="PF01381">
    <property type="entry name" value="HTH_3"/>
    <property type="match status" value="1"/>
</dbReference>
<evidence type="ECO:0000259" key="2">
    <source>
        <dbReference type="PROSITE" id="PS50943"/>
    </source>
</evidence>
<dbReference type="InterPro" id="IPR041413">
    <property type="entry name" value="MLTR_LBD"/>
</dbReference>
<proteinExistence type="predicted"/>
<accession>A0ABU2XMD5</accession>
<gene>
    <name evidence="3" type="ORF">RND15_30940</name>
</gene>
<sequence length="289" mass="32252">MSSTIEQSGVGAELRRWRRARRLSQLELAALADTTQRHLSFIESGRSQPGRAILIRLAESLRLSLRERNDLLGKAGYAPVFAESGLEESALRPVRTALEQILHGHLPYPALVIAPYGRVVAANDAVEVFTEDAAPELLVPPVNMLRLMLHPDGMARRVRNLPEWGRHVIENLRARAQRSPNPRLDAFTDELATYVPQAPVGPDHLGFSVPMRLASADGELRLITTLTSFATATDITLAELHLEAFLPADQATAELLRIRGERHRGDRRASSPRASEELKQRQFRIDPRR</sequence>
<feature type="domain" description="HTH cro/C1-type" evidence="2">
    <location>
        <begin position="14"/>
        <end position="68"/>
    </location>
</feature>
<dbReference type="Pfam" id="PF17765">
    <property type="entry name" value="MLTR_LBD"/>
    <property type="match status" value="1"/>
</dbReference>
<dbReference type="PROSITE" id="PS50943">
    <property type="entry name" value="HTH_CROC1"/>
    <property type="match status" value="1"/>
</dbReference>
<dbReference type="PANTHER" id="PTHR35010:SF4">
    <property type="entry name" value="BLL5781 PROTEIN"/>
    <property type="match status" value="1"/>
</dbReference>
<comment type="caution">
    <text evidence="3">The sequence shown here is derived from an EMBL/GenBank/DDBJ whole genome shotgun (WGS) entry which is preliminary data.</text>
</comment>
<dbReference type="Gene3D" id="1.10.260.40">
    <property type="entry name" value="lambda repressor-like DNA-binding domains"/>
    <property type="match status" value="1"/>
</dbReference>
<protein>
    <submittedName>
        <fullName evidence="3">Helix-turn-helix domain-containing protein</fullName>
    </submittedName>
</protein>
<dbReference type="InterPro" id="IPR010982">
    <property type="entry name" value="Lambda_DNA-bd_dom_sf"/>
</dbReference>
<dbReference type="EMBL" id="JAVRFD010000017">
    <property type="protein sequence ID" value="MDT0547088.1"/>
    <property type="molecule type" value="Genomic_DNA"/>
</dbReference>
<dbReference type="SMART" id="SM00530">
    <property type="entry name" value="HTH_XRE"/>
    <property type="match status" value="1"/>
</dbReference>
<dbReference type="Proteomes" id="UP001180754">
    <property type="component" value="Unassembled WGS sequence"/>
</dbReference>
<dbReference type="Gene3D" id="3.30.450.180">
    <property type="match status" value="1"/>
</dbReference>